<sequence>MSDDARSVWVEGADPALVSADDILDFAKIVGDVDAVKLQYHAAKKSVFYRVVFRQNSSAQVFLHLEGTRFKDCVLHLSSSVYGSIDPVTTPAPTAIDEEKERKNSRNSTFGIAADKKKNAGSTVNTVSYPLLPFFHEFSESCRLDVGLIPSYTTITQLLSHWKDPESHPRPVDLSIEEEMFLKDNYGLDVLCPLLDEFAQLHQSVGSALKRISELKDLSVKSGAAMEELLKTRPAAPSSSMKGNSRNFVESSRAAEDAKPFCVRNTVPISIHQSHPLTLLIALSTVCGPIARYEISYHNNNNYNFSSSSSDGSFASFNIWIEFALESCAARALTMLQGTFTGEYTVGKKGKHHVWAAEDTVALTQSLAHLRHAQWETPAIGISFATPTVVVSDSLASSWATRLGGE</sequence>
<dbReference type="Proteomes" id="UP000051952">
    <property type="component" value="Unassembled WGS sequence"/>
</dbReference>
<evidence type="ECO:0000313" key="1">
    <source>
        <dbReference type="EMBL" id="CUG88535.1"/>
    </source>
</evidence>
<dbReference type="AlphaFoldDB" id="A0A0S4JGG2"/>
<keyword evidence="2" id="KW-1185">Reference proteome</keyword>
<name>A0A0S4JGG2_BODSA</name>
<proteinExistence type="predicted"/>
<dbReference type="OMA" id="LAICCHA"/>
<dbReference type="EMBL" id="CYKH01001647">
    <property type="protein sequence ID" value="CUG88535.1"/>
    <property type="molecule type" value="Genomic_DNA"/>
</dbReference>
<accession>A0A0S4JGG2</accession>
<gene>
    <name evidence="1" type="ORF">BSAL_15895</name>
</gene>
<dbReference type="VEuPathDB" id="TriTrypDB:BSAL_15895"/>
<reference evidence="2" key="1">
    <citation type="submission" date="2015-09" db="EMBL/GenBank/DDBJ databases">
        <authorList>
            <consortium name="Pathogen Informatics"/>
        </authorList>
    </citation>
    <scope>NUCLEOTIDE SEQUENCE [LARGE SCALE GENOMIC DNA]</scope>
    <source>
        <strain evidence="2">Lake Konstanz</strain>
    </source>
</reference>
<organism evidence="1 2">
    <name type="scientific">Bodo saltans</name>
    <name type="common">Flagellated protozoan</name>
    <dbReference type="NCBI Taxonomy" id="75058"/>
    <lineage>
        <taxon>Eukaryota</taxon>
        <taxon>Discoba</taxon>
        <taxon>Euglenozoa</taxon>
        <taxon>Kinetoplastea</taxon>
        <taxon>Metakinetoplastina</taxon>
        <taxon>Eubodonida</taxon>
        <taxon>Bodonidae</taxon>
        <taxon>Bodo</taxon>
    </lineage>
</organism>
<evidence type="ECO:0000313" key="2">
    <source>
        <dbReference type="Proteomes" id="UP000051952"/>
    </source>
</evidence>
<protein>
    <submittedName>
        <fullName evidence="1">Uncharacterized protein</fullName>
    </submittedName>
</protein>